<dbReference type="InterPro" id="IPR045849">
    <property type="entry name" value="IP5P_plant"/>
</dbReference>
<dbReference type="Gene3D" id="3.90.25.10">
    <property type="entry name" value="UDP-galactose 4-epimerase, domain 1"/>
    <property type="match status" value="1"/>
</dbReference>
<dbReference type="InterPro" id="IPR000300">
    <property type="entry name" value="IPPc"/>
</dbReference>
<comment type="caution">
    <text evidence="5">The sequence shown here is derived from an EMBL/GenBank/DDBJ whole genome shotgun (WGS) entry which is preliminary data.</text>
</comment>
<dbReference type="Gene3D" id="3.40.50.720">
    <property type="entry name" value="NAD(P)-binding Rossmann-like Domain"/>
    <property type="match status" value="1"/>
</dbReference>
<evidence type="ECO:0000313" key="5">
    <source>
        <dbReference type="EMBL" id="CAA2943344.1"/>
    </source>
</evidence>
<organism evidence="5 6">
    <name type="scientific">Olea europaea subsp. europaea</name>
    <dbReference type="NCBI Taxonomy" id="158383"/>
    <lineage>
        <taxon>Eukaryota</taxon>
        <taxon>Viridiplantae</taxon>
        <taxon>Streptophyta</taxon>
        <taxon>Embryophyta</taxon>
        <taxon>Tracheophyta</taxon>
        <taxon>Spermatophyta</taxon>
        <taxon>Magnoliopsida</taxon>
        <taxon>eudicotyledons</taxon>
        <taxon>Gunneridae</taxon>
        <taxon>Pentapetalae</taxon>
        <taxon>asterids</taxon>
        <taxon>lamiids</taxon>
        <taxon>Lamiales</taxon>
        <taxon>Oleaceae</taxon>
        <taxon>Oleeae</taxon>
        <taxon>Olea</taxon>
    </lineage>
</organism>
<dbReference type="EMBL" id="CACTIH010000054">
    <property type="protein sequence ID" value="CAA2943344.1"/>
    <property type="molecule type" value="Genomic_DNA"/>
</dbReference>
<sequence length="920" mass="104385">MDNNSQLEHVNVGSGKEVSLRELVEFLKDVVDYKGKIVWDLRKPDDMPRKLMDNLKLAEIEWEAKIPLRDGLKDTYKWHFGKYSQPAIVQVQALVSMASQCFDLENPEDESLEEGQVNDVFDELSSLRKESRLSLGIQYSATDDIKYGGQQWTELENRQNKTCKPDFEDIEAYRASFGFSADEIITTTQFVEIFDVTEDSYSMTPHEGEHIITAPSVKNPLAEKTNEGFLSPQFGKARQNHTGVPGSCNGFVLDLLISASPLLQDWCGFRHPTAIEDSGGASTCGYTPSSGVGSATAKQSNFLKYFKTFCLNMRKQNSRPRRQQSELFWARVVMRKWLNLTTNNSDFSADTDSDADSDSDSNSDPEVLPRIRRKSETFRSQYINTKEIRICAGTWNVGGRVPPDDLDLDGWLDVDDPADIYVIGLQEIIPLSAGNIFGAEDRRPVSIWENRIRETLNKIPQVTKFRCYSDPPSPSRFKPSEDAPNIDEILQTDSDIEEEICPLNEESNFVDEIKDGTVTGDNVVDLNAPVSIDKHNLGVSVEKELQSQFSSPVTLDRLNCFRAEDSEENVAIPSTQYINKLARTLSGTERIGLSWPEPPLHLLGQHVLGKTNSFKSFKASKSFRTYSSFKSNMAGENRMRPDIASLAELDLERLINRKKRSPYVKIVSKQMVGIFLTIWVRRSMRRHIKNLNVSSVGVGAMGYIGNKGSISVSMSIYQTLFCFICTHLTSGEKDADVAKRITDVQEIHRRTCFNSLSSIGLPQSIRDHERIIWLGDLNYRINLSYEETRELILKEDWAKLVEHDQLIREFRKGRAFDGWSEGTLNFAPTYKYQTHSDTYCGGDSRAGRRTPAWCDRILSFGKGMKLLSYRRNELRLSDHRPVTASYMVEVEVFSPKKLQRALIFTDAEIAEEDIELDGNW</sequence>
<dbReference type="OrthoDB" id="62798at2759"/>
<evidence type="ECO:0000256" key="2">
    <source>
        <dbReference type="ARBA" id="ARBA00022801"/>
    </source>
</evidence>
<dbReference type="SUPFAM" id="SSF56219">
    <property type="entry name" value="DNase I-like"/>
    <property type="match status" value="2"/>
</dbReference>
<keyword evidence="6" id="KW-1185">Reference proteome</keyword>
<dbReference type="SMART" id="SM00128">
    <property type="entry name" value="IPPc"/>
    <property type="match status" value="1"/>
</dbReference>
<dbReference type="PANTHER" id="PTHR45666:SF5">
    <property type="entry name" value="TYPE IV INOSITOL POLYPHOSPHATE 5-PHOSPHATASE 3"/>
    <property type="match status" value="1"/>
</dbReference>
<comment type="similarity">
    <text evidence="1">Belongs to the inositol polyphosphate 5-phosphatase family.</text>
</comment>
<dbReference type="GO" id="GO:0004445">
    <property type="term" value="F:inositol-polyphosphate 5-phosphatase activity"/>
    <property type="evidence" value="ECO:0007669"/>
    <property type="project" value="InterPro"/>
</dbReference>
<name>A0A8S0PDT1_OLEEU</name>
<proteinExistence type="inferred from homology"/>
<feature type="domain" description="Inositol polyphosphate-related phosphatase" evidence="4">
    <location>
        <begin position="603"/>
        <end position="894"/>
    </location>
</feature>
<dbReference type="GO" id="GO:0004439">
    <property type="term" value="F:phosphatidylinositol-4,5-bisphosphate 5-phosphatase activity"/>
    <property type="evidence" value="ECO:0007669"/>
    <property type="project" value="TreeGrafter"/>
</dbReference>
<dbReference type="Proteomes" id="UP000594638">
    <property type="component" value="Unassembled WGS sequence"/>
</dbReference>
<dbReference type="PANTHER" id="PTHR45666">
    <property type="entry name" value="TYPE IV INOSITOL POLYPHOSPHATE 5-PHOSPHATASE 9"/>
    <property type="match status" value="1"/>
</dbReference>
<evidence type="ECO:0000256" key="1">
    <source>
        <dbReference type="ARBA" id="ARBA00010768"/>
    </source>
</evidence>
<feature type="compositionally biased region" description="Acidic residues" evidence="3">
    <location>
        <begin position="349"/>
        <end position="363"/>
    </location>
</feature>
<dbReference type="InterPro" id="IPR036291">
    <property type="entry name" value="NAD(P)-bd_dom_sf"/>
</dbReference>
<reference evidence="5 6" key="1">
    <citation type="submission" date="2019-12" db="EMBL/GenBank/DDBJ databases">
        <authorList>
            <person name="Alioto T."/>
            <person name="Alioto T."/>
            <person name="Gomez Garrido J."/>
        </authorList>
    </citation>
    <scope>NUCLEOTIDE SEQUENCE [LARGE SCALE GENOMIC DNA]</scope>
</reference>
<evidence type="ECO:0000256" key="3">
    <source>
        <dbReference type="SAM" id="MobiDB-lite"/>
    </source>
</evidence>
<dbReference type="AlphaFoldDB" id="A0A8S0PDT1"/>
<evidence type="ECO:0000259" key="4">
    <source>
        <dbReference type="SMART" id="SM00128"/>
    </source>
</evidence>
<dbReference type="GO" id="GO:0046856">
    <property type="term" value="P:phosphatidylinositol dephosphorylation"/>
    <property type="evidence" value="ECO:0007669"/>
    <property type="project" value="InterPro"/>
</dbReference>
<feature type="region of interest" description="Disordered" evidence="3">
    <location>
        <begin position="348"/>
        <end position="370"/>
    </location>
</feature>
<protein>
    <submittedName>
        <fullName evidence="5">Type IV inositol polyphosphate 5-phosphatase 3-like isoform X2</fullName>
    </submittedName>
</protein>
<dbReference type="GO" id="GO:0034485">
    <property type="term" value="F:phosphatidylinositol-3,4,5-trisphosphate 5-phosphatase activity"/>
    <property type="evidence" value="ECO:0007669"/>
    <property type="project" value="TreeGrafter"/>
</dbReference>
<dbReference type="Gene3D" id="3.60.10.10">
    <property type="entry name" value="Endonuclease/exonuclease/phosphatase"/>
    <property type="match status" value="2"/>
</dbReference>
<gene>
    <name evidence="5" type="ORF">OLEA9_A093653</name>
</gene>
<dbReference type="FunFam" id="3.60.10.10:FF:000038">
    <property type="entry name" value="type IV inositol polyphosphate 5-phosphatase 3"/>
    <property type="match status" value="1"/>
</dbReference>
<dbReference type="Pfam" id="PF22669">
    <property type="entry name" value="Exo_endo_phos2"/>
    <property type="match status" value="2"/>
</dbReference>
<dbReference type="SUPFAM" id="SSF51735">
    <property type="entry name" value="NAD(P)-binding Rossmann-fold domains"/>
    <property type="match status" value="1"/>
</dbReference>
<keyword evidence="2" id="KW-0378">Hydrolase</keyword>
<evidence type="ECO:0000313" key="6">
    <source>
        <dbReference type="Proteomes" id="UP000594638"/>
    </source>
</evidence>
<dbReference type="Gramene" id="OE9A093653T2">
    <property type="protein sequence ID" value="OE9A093653C2"/>
    <property type="gene ID" value="OE9A093653"/>
</dbReference>
<dbReference type="InterPro" id="IPR036691">
    <property type="entry name" value="Endo/exonu/phosph_ase_sf"/>
</dbReference>
<accession>A0A8S0PDT1</accession>